<evidence type="ECO:0000256" key="2">
    <source>
        <dbReference type="SAM" id="MobiDB-lite"/>
    </source>
</evidence>
<feature type="compositionally biased region" description="Polar residues" evidence="2">
    <location>
        <begin position="436"/>
        <end position="449"/>
    </location>
</feature>
<evidence type="ECO:0000256" key="1">
    <source>
        <dbReference type="PROSITE-ProRule" id="PRU00288"/>
    </source>
</evidence>
<dbReference type="PROSITE" id="PS50115">
    <property type="entry name" value="ARFGAP"/>
    <property type="match status" value="1"/>
</dbReference>
<gene>
    <name evidence="4" type="ORF">TM35_000064930</name>
</gene>
<feature type="region of interest" description="Disordered" evidence="2">
    <location>
        <begin position="416"/>
        <end position="449"/>
    </location>
</feature>
<protein>
    <submittedName>
        <fullName evidence="4">ADP-ribosylation factor GTPase activating protein</fullName>
    </submittedName>
</protein>
<dbReference type="PRINTS" id="PR00405">
    <property type="entry name" value="REVINTRACTNG"/>
</dbReference>
<evidence type="ECO:0000313" key="4">
    <source>
        <dbReference type="EMBL" id="ORC91488.1"/>
    </source>
</evidence>
<feature type="region of interest" description="Disordered" evidence="2">
    <location>
        <begin position="138"/>
        <end position="253"/>
    </location>
</feature>
<keyword evidence="5" id="KW-1185">Reference proteome</keyword>
<dbReference type="VEuPathDB" id="TriTrypDB:TM35_000064930"/>
<dbReference type="CDD" id="cd08838">
    <property type="entry name" value="ArfGap_AGFG"/>
    <property type="match status" value="1"/>
</dbReference>
<keyword evidence="1" id="KW-0863">Zinc-finger</keyword>
<dbReference type="GeneID" id="39983310"/>
<evidence type="ECO:0000259" key="3">
    <source>
        <dbReference type="PROSITE" id="PS50115"/>
    </source>
</evidence>
<dbReference type="InterPro" id="IPR001164">
    <property type="entry name" value="ArfGAP_dom"/>
</dbReference>
<dbReference type="InterPro" id="IPR044820">
    <property type="entry name" value="AGD14-like"/>
</dbReference>
<dbReference type="InterPro" id="IPR037278">
    <property type="entry name" value="ARFGAP/RecO"/>
</dbReference>
<feature type="compositionally biased region" description="Polar residues" evidence="2">
    <location>
        <begin position="207"/>
        <end position="229"/>
    </location>
</feature>
<dbReference type="GO" id="GO:0005096">
    <property type="term" value="F:GTPase activator activity"/>
    <property type="evidence" value="ECO:0007669"/>
    <property type="project" value="InterPro"/>
</dbReference>
<dbReference type="Proteomes" id="UP000192257">
    <property type="component" value="Unassembled WGS sequence"/>
</dbReference>
<comment type="caution">
    <text evidence="4">The sequence shown here is derived from an EMBL/GenBank/DDBJ whole genome shotgun (WGS) entry which is preliminary data.</text>
</comment>
<reference evidence="4 5" key="1">
    <citation type="submission" date="2017-03" db="EMBL/GenBank/DDBJ databases">
        <title>An alternative strategy for trypanosome survival in the mammalian bloodstream revealed through genome and transcriptome analysis of the ubiquitous bovine parasite Trypanosoma (Megatrypanum) theileri.</title>
        <authorList>
            <person name="Kelly S."/>
            <person name="Ivens A."/>
            <person name="Mott A."/>
            <person name="O'Neill E."/>
            <person name="Emms D."/>
            <person name="Macleod O."/>
            <person name="Voorheis P."/>
            <person name="Matthews J."/>
            <person name="Matthews K."/>
            <person name="Carrington M."/>
        </authorList>
    </citation>
    <scope>NUCLEOTIDE SEQUENCE [LARGE SCALE GENOMIC DNA]</scope>
    <source>
        <strain evidence="4">Edinburgh</strain>
    </source>
</reference>
<feature type="compositionally biased region" description="Polar residues" evidence="2">
    <location>
        <begin position="138"/>
        <end position="170"/>
    </location>
</feature>
<proteinExistence type="predicted"/>
<dbReference type="PANTHER" id="PTHR46085">
    <property type="entry name" value="ARFGAP/RECO-RELATED"/>
    <property type="match status" value="1"/>
</dbReference>
<name>A0A1X0P3S6_9TRYP</name>
<evidence type="ECO:0000313" key="5">
    <source>
        <dbReference type="Proteomes" id="UP000192257"/>
    </source>
</evidence>
<accession>A0A1X0P3S6</accession>
<dbReference type="Gene3D" id="1.10.220.150">
    <property type="entry name" value="Arf GTPase activating protein"/>
    <property type="match status" value="1"/>
</dbReference>
<dbReference type="RefSeq" id="XP_028885554.1">
    <property type="nucleotide sequence ID" value="XM_029023530.1"/>
</dbReference>
<dbReference type="AlphaFoldDB" id="A0A1X0P3S6"/>
<dbReference type="GO" id="GO:0008270">
    <property type="term" value="F:zinc ion binding"/>
    <property type="evidence" value="ECO:0007669"/>
    <property type="project" value="UniProtKB-KW"/>
</dbReference>
<dbReference type="STRING" id="67003.A0A1X0P3S6"/>
<keyword evidence="1" id="KW-0862">Zinc</keyword>
<organism evidence="4 5">
    <name type="scientific">Trypanosoma theileri</name>
    <dbReference type="NCBI Taxonomy" id="67003"/>
    <lineage>
        <taxon>Eukaryota</taxon>
        <taxon>Discoba</taxon>
        <taxon>Euglenozoa</taxon>
        <taxon>Kinetoplastea</taxon>
        <taxon>Metakinetoplastina</taxon>
        <taxon>Trypanosomatida</taxon>
        <taxon>Trypanosomatidae</taxon>
        <taxon>Trypanosoma</taxon>
    </lineage>
</organism>
<dbReference type="OrthoDB" id="6036at2759"/>
<sequence>MNLHARKLERNREEVRKLSLNGGNRFCMDCGMRGPLYVVINFRIFVCTTCAALHRSLQHKVKGISMTEFTDGEVIGLRLGGNDRAAKIWLHNYKRNKPPSGNVAAIKDFIINVFDDRAYLNREELAQFQSELKTAINTNSDLPSHTTLPPPQRSVSQQEKATATPPQSSIRVGETPKKTPTKRQTQTPESPSLKKQDVHSVPDSQIDFFTQSTTPQEPQHTTLNTSNDNANDDLFGDFFTAAAPPTSSTQPVPSAQETVADLFASAPPTQVQNNVMYPAAPPGTNVMYTVPSAPQMYPPGTNPYPTMMMPTQPGMQNYMGMNQGGYGYMPGVVYPNQPPVQPQPLQQQQQQQQYFYQQQQQQQQQFVHPMAVPTAPSVFNKGPGVHDQQSFVGGVPPPTTNNTNFFQTVPTAMWENPTAAAQPTTEIKGKRDEQDSNVFASLNPFGSAQ</sequence>
<dbReference type="EMBL" id="NBCO01000006">
    <property type="protein sequence ID" value="ORC91488.1"/>
    <property type="molecule type" value="Genomic_DNA"/>
</dbReference>
<feature type="domain" description="Arf-GAP" evidence="3">
    <location>
        <begin position="9"/>
        <end position="89"/>
    </location>
</feature>
<dbReference type="SUPFAM" id="SSF57863">
    <property type="entry name" value="ArfGap/RecO-like zinc finger"/>
    <property type="match status" value="1"/>
</dbReference>
<dbReference type="SMART" id="SM00105">
    <property type="entry name" value="ArfGap"/>
    <property type="match status" value="1"/>
</dbReference>
<dbReference type="Pfam" id="PF01412">
    <property type="entry name" value="ArfGap"/>
    <property type="match status" value="1"/>
</dbReference>
<keyword evidence="1" id="KW-0479">Metal-binding</keyword>
<dbReference type="InterPro" id="IPR038508">
    <property type="entry name" value="ArfGAP_dom_sf"/>
</dbReference>